<evidence type="ECO:0000313" key="2">
    <source>
        <dbReference type="Proteomes" id="UP001239111"/>
    </source>
</evidence>
<accession>A0ACC2NJ33</accession>
<sequence length="606" mass="68220">MDRVGPQSPLWLQSYDTISNKIAEGWNVNSLDDVGLTLLLRCISTNRMDIVTLLLQNGADPNLGKDADDTGRPLKMAVRQCNYECVESLIAHGATVQCVGTDPDCLKPALYKGTSHLVRYLLDAGLNHRLIFDDKSNLLNVATRLGNDELVEHILSLGCTTVDVNNSDPYGHTCIFHSVVRNKLSQVSLLLKANAAVNVHDTHGIYLLAYAIVSGNYGIVAALIDAGADMEVMDTNQLHCNAAQLALSRGQWEMLRLFVRKGVTMNSQNARGESILDSCWKLLQRGVITPDTGTSIFKFLVDHGANVESMQNYPFVPQGFFVQSPRRLVDLLLNLGLRPIPKTPHILYQTPLREAYMNPDTGLIRHLVEFHHFDINMSDNQEDTISHKAARDLALWRLKEFAELGADFDHLDTSDISPLQYSVFEDQITDSYKFLIEKCNTETILNSLQYIVTSARSRYEVYTIKYLALNLQISQHENLSKQLEGIASRCNTLYQSCITELHRLSVTYLDGVPLLRILKINKYSTLGRNLLMDYILSTYNFQEIFPLFWLELLTNFKVCADYQAVVTSALRNFASLTHLNTNAHHLILDNIFSYLSDDDINNLATL</sequence>
<gene>
    <name evidence="1" type="ORF">QAD02_001890</name>
</gene>
<dbReference type="Proteomes" id="UP001239111">
    <property type="component" value="Chromosome 3"/>
</dbReference>
<name>A0ACC2NJ33_9HYME</name>
<organism evidence="1 2">
    <name type="scientific">Eretmocerus hayati</name>
    <dbReference type="NCBI Taxonomy" id="131215"/>
    <lineage>
        <taxon>Eukaryota</taxon>
        <taxon>Metazoa</taxon>
        <taxon>Ecdysozoa</taxon>
        <taxon>Arthropoda</taxon>
        <taxon>Hexapoda</taxon>
        <taxon>Insecta</taxon>
        <taxon>Pterygota</taxon>
        <taxon>Neoptera</taxon>
        <taxon>Endopterygota</taxon>
        <taxon>Hymenoptera</taxon>
        <taxon>Apocrita</taxon>
        <taxon>Proctotrupomorpha</taxon>
        <taxon>Chalcidoidea</taxon>
        <taxon>Aphelinidae</taxon>
        <taxon>Aphelininae</taxon>
        <taxon>Eretmocerus</taxon>
    </lineage>
</organism>
<protein>
    <submittedName>
        <fullName evidence="1">Uncharacterized protein</fullName>
    </submittedName>
</protein>
<proteinExistence type="predicted"/>
<keyword evidence="2" id="KW-1185">Reference proteome</keyword>
<evidence type="ECO:0000313" key="1">
    <source>
        <dbReference type="EMBL" id="KAJ8670631.1"/>
    </source>
</evidence>
<comment type="caution">
    <text evidence="1">The sequence shown here is derived from an EMBL/GenBank/DDBJ whole genome shotgun (WGS) entry which is preliminary data.</text>
</comment>
<reference evidence="1" key="1">
    <citation type="submission" date="2023-04" db="EMBL/GenBank/DDBJ databases">
        <title>A chromosome-level genome assembly of the parasitoid wasp Eretmocerus hayati.</title>
        <authorList>
            <person name="Zhong Y."/>
            <person name="Liu S."/>
            <person name="Liu Y."/>
        </authorList>
    </citation>
    <scope>NUCLEOTIDE SEQUENCE</scope>
    <source>
        <strain evidence="1">ZJU_SS_LIU_2023</strain>
    </source>
</reference>
<dbReference type="EMBL" id="CM056743">
    <property type="protein sequence ID" value="KAJ8670631.1"/>
    <property type="molecule type" value="Genomic_DNA"/>
</dbReference>